<dbReference type="RefSeq" id="WP_269926376.1">
    <property type="nucleotide sequence ID" value="NZ_JAMKBJ010000006.1"/>
</dbReference>
<keyword evidence="3" id="KW-1185">Reference proteome</keyword>
<proteinExistence type="predicted"/>
<comment type="caution">
    <text evidence="2">The sequence shown here is derived from an EMBL/GenBank/DDBJ whole genome shotgun (WGS) entry which is preliminary data.</text>
</comment>
<evidence type="ECO:0000313" key="2">
    <source>
        <dbReference type="EMBL" id="MCZ8537283.1"/>
    </source>
</evidence>
<evidence type="ECO:0000259" key="1">
    <source>
        <dbReference type="Pfam" id="PF24096"/>
    </source>
</evidence>
<dbReference type="Pfam" id="PF24096">
    <property type="entry name" value="DUF7379"/>
    <property type="match status" value="1"/>
</dbReference>
<evidence type="ECO:0000313" key="3">
    <source>
        <dbReference type="Proteomes" id="UP001152173"/>
    </source>
</evidence>
<dbReference type="PANTHER" id="PTHR37946">
    <property type="entry name" value="SLL1969 PROTEIN"/>
    <property type="match status" value="1"/>
</dbReference>
<dbReference type="InterPro" id="IPR055803">
    <property type="entry name" value="DUF7379"/>
</dbReference>
<dbReference type="InterPro" id="IPR029058">
    <property type="entry name" value="AB_hydrolase_fold"/>
</dbReference>
<dbReference type="AlphaFoldDB" id="A0A9X3LG33"/>
<gene>
    <name evidence="2" type="ORF">M9R32_08835</name>
</gene>
<dbReference type="Gene3D" id="3.40.50.1820">
    <property type="entry name" value="alpha/beta hydrolase"/>
    <property type="match status" value="1"/>
</dbReference>
<organism evidence="2 3">
    <name type="scientific">Paenisporosarcina quisquiliarum</name>
    <dbReference type="NCBI Taxonomy" id="365346"/>
    <lineage>
        <taxon>Bacteria</taxon>
        <taxon>Bacillati</taxon>
        <taxon>Bacillota</taxon>
        <taxon>Bacilli</taxon>
        <taxon>Bacillales</taxon>
        <taxon>Caryophanaceae</taxon>
        <taxon>Paenisporosarcina</taxon>
    </lineage>
</organism>
<protein>
    <submittedName>
        <fullName evidence="2">Alpha/beta hydrolase</fullName>
    </submittedName>
</protein>
<dbReference type="SUPFAM" id="SSF53474">
    <property type="entry name" value="alpha/beta-Hydrolases"/>
    <property type="match status" value="1"/>
</dbReference>
<sequence length="437" mass="49740">MNEEFISVNDREIIINTLSPQVNSLSVDDTLLIDHQGLSIENVQKSSYNFLSDMPHSTNKQLFKVKVKGSNLEKSFRLIGNKDEYFFAIQDRFLQLLDLDEIDRDVELFSRISPKIEVLTHSEGNNAVEAKINRRQMNYLINNSIEDREKISNQVNSLSSMSSDKSFYIVLNKFKSEPSQLGLFRLIEDGDSFRKEKLTEKPLEDDKPIAIIVHGLVSSIGASYFNLFNTLRKDYDVFGFEYLTVNERVRNSGILLANEVNVLKKKYPKKEILIVAHSMGGLVSRSAYIEQKASIDKIILAGTPNNGSILISVPMLARKCLILYGILSNLKGKNTIKSEDFWHLVRPGKLQGFNDLANNSGFISQLNSNDLIDSNKKYFALAGKNHGLLNDGIVHTDNMVTINEIKIPHTTSEWNHFTYFKESDIDIYLKRAINYLK</sequence>
<dbReference type="Proteomes" id="UP001152173">
    <property type="component" value="Unassembled WGS sequence"/>
</dbReference>
<dbReference type="PANTHER" id="PTHR37946:SF1">
    <property type="entry name" value="SLL1969 PROTEIN"/>
    <property type="match status" value="1"/>
</dbReference>
<dbReference type="GO" id="GO:0016787">
    <property type="term" value="F:hydrolase activity"/>
    <property type="evidence" value="ECO:0007669"/>
    <property type="project" value="UniProtKB-KW"/>
</dbReference>
<accession>A0A9X3LG33</accession>
<dbReference type="EMBL" id="JAMKBJ010000006">
    <property type="protein sequence ID" value="MCZ8537283.1"/>
    <property type="molecule type" value="Genomic_DNA"/>
</dbReference>
<feature type="domain" description="DUF7379" evidence="1">
    <location>
        <begin position="212"/>
        <end position="312"/>
    </location>
</feature>
<keyword evidence="2" id="KW-0378">Hydrolase</keyword>
<name>A0A9X3LG33_9BACL</name>
<reference evidence="2" key="1">
    <citation type="submission" date="2022-05" db="EMBL/GenBank/DDBJ databases">
        <authorList>
            <person name="Colautti A."/>
            <person name="Iacumin L."/>
        </authorList>
    </citation>
    <scope>NUCLEOTIDE SEQUENCE</scope>
    <source>
        <strain evidence="2">SK 55</strain>
    </source>
</reference>